<feature type="domain" description="SF4 helicase" evidence="15">
    <location>
        <begin position="198"/>
        <end position="470"/>
    </location>
</feature>
<dbReference type="SMART" id="SM00382">
    <property type="entry name" value="AAA"/>
    <property type="match status" value="1"/>
</dbReference>
<dbReference type="Pfam" id="PF00772">
    <property type="entry name" value="DnaB"/>
    <property type="match status" value="1"/>
</dbReference>
<dbReference type="InterPro" id="IPR007694">
    <property type="entry name" value="DNA_helicase_DnaB-like_C"/>
</dbReference>
<evidence type="ECO:0000256" key="4">
    <source>
        <dbReference type="ARBA" id="ARBA00022741"/>
    </source>
</evidence>
<evidence type="ECO:0000256" key="10">
    <source>
        <dbReference type="ARBA" id="ARBA00044932"/>
    </source>
</evidence>
<evidence type="ECO:0000256" key="3">
    <source>
        <dbReference type="ARBA" id="ARBA00022705"/>
    </source>
</evidence>
<name>A0A9D1KU40_9FLAO</name>
<dbReference type="PANTHER" id="PTHR30153:SF2">
    <property type="entry name" value="REPLICATIVE DNA HELICASE"/>
    <property type="match status" value="1"/>
</dbReference>
<dbReference type="EC" id="5.6.2.3" evidence="12 13"/>
<evidence type="ECO:0000256" key="8">
    <source>
        <dbReference type="ARBA" id="ARBA00023125"/>
    </source>
</evidence>
<feature type="region of interest" description="Disordered" evidence="14">
    <location>
        <begin position="506"/>
        <end position="535"/>
    </location>
</feature>
<evidence type="ECO:0000256" key="13">
    <source>
        <dbReference type="RuleBase" id="RU362085"/>
    </source>
</evidence>
<evidence type="ECO:0000256" key="2">
    <source>
        <dbReference type="ARBA" id="ARBA00022515"/>
    </source>
</evidence>
<keyword evidence="4 13" id="KW-0547">Nucleotide-binding</keyword>
<feature type="region of interest" description="Disordered" evidence="14">
    <location>
        <begin position="1"/>
        <end position="27"/>
    </location>
</feature>
<dbReference type="EMBL" id="DVLY01000182">
    <property type="protein sequence ID" value="HIT98598.1"/>
    <property type="molecule type" value="Genomic_DNA"/>
</dbReference>
<accession>A0A9D1KU40</accession>
<dbReference type="SUPFAM" id="SSF48024">
    <property type="entry name" value="N-terminal domain of DnaB helicase"/>
    <property type="match status" value="1"/>
</dbReference>
<comment type="similarity">
    <text evidence="1 13">Belongs to the helicase family. DnaB subfamily.</text>
</comment>
<dbReference type="PROSITE" id="PS51199">
    <property type="entry name" value="SF4_HELICASE"/>
    <property type="match status" value="1"/>
</dbReference>
<keyword evidence="3 13" id="KW-0235">DNA replication</keyword>
<dbReference type="GO" id="GO:0006269">
    <property type="term" value="P:DNA replication, synthesis of primer"/>
    <property type="evidence" value="ECO:0007669"/>
    <property type="project" value="UniProtKB-UniRule"/>
</dbReference>
<proteinExistence type="inferred from homology"/>
<dbReference type="InterPro" id="IPR036185">
    <property type="entry name" value="DNA_heli_DnaB-like_N_sf"/>
</dbReference>
<dbReference type="InterPro" id="IPR016136">
    <property type="entry name" value="DNA_helicase_N/primase_C"/>
</dbReference>
<evidence type="ECO:0000256" key="1">
    <source>
        <dbReference type="ARBA" id="ARBA00008428"/>
    </source>
</evidence>
<dbReference type="Proteomes" id="UP000824161">
    <property type="component" value="Unassembled WGS sequence"/>
</dbReference>
<dbReference type="Pfam" id="PF03796">
    <property type="entry name" value="DnaB_C"/>
    <property type="match status" value="1"/>
</dbReference>
<dbReference type="GO" id="GO:0003677">
    <property type="term" value="F:DNA binding"/>
    <property type="evidence" value="ECO:0007669"/>
    <property type="project" value="UniProtKB-UniRule"/>
</dbReference>
<keyword evidence="2 13" id="KW-0639">Primosome</keyword>
<evidence type="ECO:0000256" key="12">
    <source>
        <dbReference type="NCBIfam" id="TIGR00665"/>
    </source>
</evidence>
<dbReference type="GO" id="GO:0043139">
    <property type="term" value="F:5'-3' DNA helicase activity"/>
    <property type="evidence" value="ECO:0007669"/>
    <property type="project" value="UniProtKB-EC"/>
</dbReference>
<gene>
    <name evidence="16" type="primary">dnaB</name>
    <name evidence="16" type="ORF">IAC44_07160</name>
</gene>
<comment type="catalytic activity">
    <reaction evidence="11 13">
        <text>ATP + H2O = ADP + phosphate + H(+)</text>
        <dbReference type="Rhea" id="RHEA:13065"/>
        <dbReference type="ChEBI" id="CHEBI:15377"/>
        <dbReference type="ChEBI" id="CHEBI:15378"/>
        <dbReference type="ChEBI" id="CHEBI:30616"/>
        <dbReference type="ChEBI" id="CHEBI:43474"/>
        <dbReference type="ChEBI" id="CHEBI:456216"/>
        <dbReference type="EC" id="5.6.2.3"/>
    </reaction>
</comment>
<sequence>MENAKRNPSRRTSAASPEISLAAGRRPPQAVDLEQAVLGALMIDGRSADRVVNIFQDNDQVFYQPEHRPIYSAIVHLYNDSQPIDLLTVSNRLRTEGQLDAVGGDYYLVQLTQRVTSAANIEFHARIIQQKYFQRELIHLSNHIIDQSYDDSTDVFDLLDQAEAGIFNITNTNIKKSYEKADDLVHQAIKRIEELSKQEGGISGLASGFRDIDKCTAGWQNSDLIVIAARPGMGKTAFVVSMAKNMAIRHQIPVAMFSLEMSSVQLITRMISSETGIPSNKLREGSLQQYEWDVLYQKVKDLERAPIYIDETPGLSLLEFRAKARRLVSQGVKILIIDYLQLMTVGGKNNPGNREQEISTISRTLKAVAKELNVPVIALSQLSRGVEAQTGQKRPSLQHLRESGAIEQDADIVSFIYRPEAYNFDTWEDGTPTAGQAEFIIAKHRNGDLRSIRLAFVGSLTQFSDLDQSAPSSAPEAGGYPSGAPAAPYAVQDSYDSKINKAFSGGFDPRALPSDAFESRINRPSADQDDDKPPF</sequence>
<keyword evidence="8 13" id="KW-0238">DNA-binding</keyword>
<dbReference type="InterPro" id="IPR007692">
    <property type="entry name" value="DNA_helicase_DnaB"/>
</dbReference>
<dbReference type="GO" id="GO:0005524">
    <property type="term" value="F:ATP binding"/>
    <property type="evidence" value="ECO:0007669"/>
    <property type="project" value="UniProtKB-UniRule"/>
</dbReference>
<dbReference type="InterPro" id="IPR003593">
    <property type="entry name" value="AAA+_ATPase"/>
</dbReference>
<feature type="compositionally biased region" description="Low complexity" evidence="14">
    <location>
        <begin position="469"/>
        <end position="488"/>
    </location>
</feature>
<reference evidence="16" key="1">
    <citation type="submission" date="2020-10" db="EMBL/GenBank/DDBJ databases">
        <authorList>
            <person name="Gilroy R."/>
        </authorList>
    </citation>
    <scope>NUCLEOTIDE SEQUENCE</scope>
    <source>
        <strain evidence="16">1383</strain>
    </source>
</reference>
<evidence type="ECO:0000259" key="15">
    <source>
        <dbReference type="PROSITE" id="PS51199"/>
    </source>
</evidence>
<comment type="function">
    <text evidence="10 13">The main replicative DNA helicase, it participates in initiation and elongation during chromosome replication. Travels ahead of the DNA replisome, separating dsDNA into templates for DNA synthesis. A processive ATP-dependent 5'-3' DNA helicase it has DNA-dependent ATPase activity.</text>
</comment>
<evidence type="ECO:0000256" key="11">
    <source>
        <dbReference type="ARBA" id="ARBA00048954"/>
    </source>
</evidence>
<dbReference type="AlphaFoldDB" id="A0A9D1KU40"/>
<dbReference type="GO" id="GO:1990077">
    <property type="term" value="C:primosome complex"/>
    <property type="evidence" value="ECO:0007669"/>
    <property type="project" value="UniProtKB-UniRule"/>
</dbReference>
<dbReference type="GO" id="GO:0005829">
    <property type="term" value="C:cytosol"/>
    <property type="evidence" value="ECO:0007669"/>
    <property type="project" value="TreeGrafter"/>
</dbReference>
<dbReference type="FunFam" id="1.10.860.10:FF:000001">
    <property type="entry name" value="Replicative DNA helicase"/>
    <property type="match status" value="1"/>
</dbReference>
<dbReference type="NCBIfam" id="TIGR00665">
    <property type="entry name" value="DnaB"/>
    <property type="match status" value="1"/>
</dbReference>
<dbReference type="Gene3D" id="3.40.50.300">
    <property type="entry name" value="P-loop containing nucleotide triphosphate hydrolases"/>
    <property type="match status" value="1"/>
</dbReference>
<dbReference type="InterPro" id="IPR027417">
    <property type="entry name" value="P-loop_NTPase"/>
</dbReference>
<evidence type="ECO:0000256" key="6">
    <source>
        <dbReference type="ARBA" id="ARBA00022806"/>
    </source>
</evidence>
<organism evidence="16 17">
    <name type="scientific">Candidatus Merdimorpha stercoravium</name>
    <dbReference type="NCBI Taxonomy" id="2840863"/>
    <lineage>
        <taxon>Bacteria</taxon>
        <taxon>Pseudomonadati</taxon>
        <taxon>Bacteroidota</taxon>
        <taxon>Flavobacteriia</taxon>
        <taxon>Flavobacteriales</taxon>
        <taxon>Candidatus Merdimorpha</taxon>
    </lineage>
</organism>
<evidence type="ECO:0000256" key="14">
    <source>
        <dbReference type="SAM" id="MobiDB-lite"/>
    </source>
</evidence>
<evidence type="ECO:0000313" key="16">
    <source>
        <dbReference type="EMBL" id="HIT98598.1"/>
    </source>
</evidence>
<protein>
    <recommendedName>
        <fullName evidence="12 13">Replicative DNA helicase</fullName>
        <ecNumber evidence="12 13">5.6.2.3</ecNumber>
    </recommendedName>
</protein>
<keyword evidence="6 13" id="KW-0347">Helicase</keyword>
<evidence type="ECO:0000313" key="17">
    <source>
        <dbReference type="Proteomes" id="UP000824161"/>
    </source>
</evidence>
<evidence type="ECO:0000256" key="5">
    <source>
        <dbReference type="ARBA" id="ARBA00022801"/>
    </source>
</evidence>
<evidence type="ECO:0000256" key="7">
    <source>
        <dbReference type="ARBA" id="ARBA00022840"/>
    </source>
</evidence>
<evidence type="ECO:0000256" key="9">
    <source>
        <dbReference type="ARBA" id="ARBA00023235"/>
    </source>
</evidence>
<dbReference type="InterPro" id="IPR007693">
    <property type="entry name" value="DNA_helicase_DnaB-like_N"/>
</dbReference>
<dbReference type="GO" id="GO:0016787">
    <property type="term" value="F:hydrolase activity"/>
    <property type="evidence" value="ECO:0007669"/>
    <property type="project" value="UniProtKB-KW"/>
</dbReference>
<dbReference type="SUPFAM" id="SSF52540">
    <property type="entry name" value="P-loop containing nucleoside triphosphate hydrolases"/>
    <property type="match status" value="1"/>
</dbReference>
<dbReference type="CDD" id="cd00984">
    <property type="entry name" value="DnaB_C"/>
    <property type="match status" value="1"/>
</dbReference>
<keyword evidence="7 13" id="KW-0067">ATP-binding</keyword>
<reference evidence="16" key="2">
    <citation type="journal article" date="2021" name="PeerJ">
        <title>Extensive microbial diversity within the chicken gut microbiome revealed by metagenomics and culture.</title>
        <authorList>
            <person name="Gilroy R."/>
            <person name="Ravi A."/>
            <person name="Getino M."/>
            <person name="Pursley I."/>
            <person name="Horton D.L."/>
            <person name="Alikhan N.F."/>
            <person name="Baker D."/>
            <person name="Gharbi K."/>
            <person name="Hall N."/>
            <person name="Watson M."/>
            <person name="Adriaenssens E.M."/>
            <person name="Foster-Nyarko E."/>
            <person name="Jarju S."/>
            <person name="Secka A."/>
            <person name="Antonio M."/>
            <person name="Oren A."/>
            <person name="Chaudhuri R.R."/>
            <person name="La Ragione R."/>
            <person name="Hildebrand F."/>
            <person name="Pallen M.J."/>
        </authorList>
    </citation>
    <scope>NUCLEOTIDE SEQUENCE</scope>
    <source>
        <strain evidence="16">1383</strain>
    </source>
</reference>
<dbReference type="PANTHER" id="PTHR30153">
    <property type="entry name" value="REPLICATIVE DNA HELICASE DNAB"/>
    <property type="match status" value="1"/>
</dbReference>
<dbReference type="Gene3D" id="1.10.860.10">
    <property type="entry name" value="DNAb Helicase, Chain A"/>
    <property type="match status" value="1"/>
</dbReference>
<comment type="caution">
    <text evidence="16">The sequence shown here is derived from an EMBL/GenBank/DDBJ whole genome shotgun (WGS) entry which is preliminary data.</text>
</comment>
<feature type="region of interest" description="Disordered" evidence="14">
    <location>
        <begin position="467"/>
        <end position="488"/>
    </location>
</feature>
<keyword evidence="5 13" id="KW-0378">Hydrolase</keyword>
<keyword evidence="9" id="KW-0413">Isomerase</keyword>